<evidence type="ECO:0000313" key="1">
    <source>
        <dbReference type="EMBL" id="VDC61287.1"/>
    </source>
</evidence>
<sequence>MIEANSMLVKKKVKRELKSLRMLNNGTNQLDYLLSIGKSDRCSLGFQGNLIKLNVFSYQQEKLRL</sequence>
<name>A0A3P5Y1M9_BRACM</name>
<accession>A0A3P5Y1M9</accession>
<reference evidence="1" key="1">
    <citation type="submission" date="2018-11" db="EMBL/GenBank/DDBJ databases">
        <authorList>
            <consortium name="Genoscope - CEA"/>
            <person name="William W."/>
        </authorList>
    </citation>
    <scope>NUCLEOTIDE SEQUENCE</scope>
</reference>
<organism evidence="1">
    <name type="scientific">Brassica campestris</name>
    <name type="common">Field mustard</name>
    <dbReference type="NCBI Taxonomy" id="3711"/>
    <lineage>
        <taxon>Eukaryota</taxon>
        <taxon>Viridiplantae</taxon>
        <taxon>Streptophyta</taxon>
        <taxon>Embryophyta</taxon>
        <taxon>Tracheophyta</taxon>
        <taxon>Spermatophyta</taxon>
        <taxon>Magnoliopsida</taxon>
        <taxon>eudicotyledons</taxon>
        <taxon>Gunneridae</taxon>
        <taxon>Pentapetalae</taxon>
        <taxon>rosids</taxon>
        <taxon>malvids</taxon>
        <taxon>Brassicales</taxon>
        <taxon>Brassicaceae</taxon>
        <taxon>Brassiceae</taxon>
        <taxon>Brassica</taxon>
    </lineage>
</organism>
<dbReference type="AlphaFoldDB" id="A0A3P5Y1M9"/>
<proteinExistence type="predicted"/>
<protein>
    <submittedName>
        <fullName evidence="1">Uncharacterized protein</fullName>
    </submittedName>
</protein>
<gene>
    <name evidence="1" type="ORF">BRAA09T38898Z</name>
</gene>
<dbReference type="EMBL" id="LR031568">
    <property type="protein sequence ID" value="VDC61287.1"/>
    <property type="molecule type" value="Genomic_DNA"/>
</dbReference>